<dbReference type="SUPFAM" id="SSF55874">
    <property type="entry name" value="ATPase domain of HSP90 chaperone/DNA topoisomerase II/histidine kinase"/>
    <property type="match status" value="1"/>
</dbReference>
<dbReference type="Proteomes" id="UP000515563">
    <property type="component" value="Chromosome"/>
</dbReference>
<comment type="catalytic activity">
    <reaction evidence="1">
        <text>ATP + protein L-histidine = ADP + protein N-phospho-L-histidine.</text>
        <dbReference type="EC" id="2.7.13.3"/>
    </reaction>
</comment>
<comment type="subcellular location">
    <subcellularLocation>
        <location evidence="2">Cell membrane</location>
    </subcellularLocation>
</comment>
<dbReference type="SMART" id="SM00388">
    <property type="entry name" value="HisKA"/>
    <property type="match status" value="1"/>
</dbReference>
<sequence length="420" mass="44645">MTKRRPARRSIGDDILVRTAARRLAAQAAGMVALAMLLLVLLVTVVVVRGQSVAADDLLRSTARTADDVGDPPPSAWLVMTRAGVVTATPGLPGELTVELARLRVGAKPQPVLTNLAESGDHDMFRVATRQRGGQTVQVVLDLTSAHQERTRLLKAMGVASVIGLLFAVLLGVLFGRRAVRPLAQALTLQRTFIADAGHELRTPLTLLTTRAQLLNRAVRSGDFPDQTKADSQGVVLDAQRLGEVVEDLLAAADPRGQETREALELSELVQGVVDSARAHAADRGVELLADVGEPPAGVSGSATALRRAVLSLVDNAIDHTPAGGQVRIAVRRERRLVVVTVSDTGPGIAPEAADQVLRRFHSGEQRAGRAHYGLGLALSHDVANRHGGQLRLVESQVGATFELSLPRLPDRPPQAPRNP</sequence>
<feature type="domain" description="Histidine kinase" evidence="8">
    <location>
        <begin position="196"/>
        <end position="410"/>
    </location>
</feature>
<dbReference type="PRINTS" id="PR00344">
    <property type="entry name" value="BCTRLSENSOR"/>
</dbReference>
<dbReference type="Pfam" id="PF02518">
    <property type="entry name" value="HATPase_c"/>
    <property type="match status" value="1"/>
</dbReference>
<gene>
    <name evidence="9" type="ORF">F1D05_38125</name>
</gene>
<dbReference type="InterPro" id="IPR004358">
    <property type="entry name" value="Sig_transdc_His_kin-like_C"/>
</dbReference>
<keyword evidence="5 9" id="KW-0808">Transferase</keyword>
<accession>A0A7G6X8U2</accession>
<dbReference type="Pfam" id="PF00512">
    <property type="entry name" value="HisKA"/>
    <property type="match status" value="1"/>
</dbReference>
<evidence type="ECO:0000256" key="1">
    <source>
        <dbReference type="ARBA" id="ARBA00000085"/>
    </source>
</evidence>
<reference evidence="9 10" key="2">
    <citation type="journal article" date="2020" name="Microbiol. Resour. Announc.">
        <title>Antarctic desert soil bacteria exhibit high novel natural product potential, evaluated through long-read genome sequencing and comparative genomics.</title>
        <authorList>
            <person name="Benaud N."/>
            <person name="Edwards R.J."/>
            <person name="Amos T.G."/>
            <person name="D'Agostino P.M."/>
            <person name="Gutierrez-Chavez C."/>
            <person name="Montgomery K."/>
            <person name="Nicetic I."/>
            <person name="Ferrari B.C."/>
        </authorList>
    </citation>
    <scope>NUCLEOTIDE SEQUENCE [LARGE SCALE GENOMIC DNA]</scope>
    <source>
        <strain evidence="9 10">SPB151</strain>
    </source>
</reference>
<dbReference type="EC" id="2.7.13.3" evidence="3"/>
<keyword evidence="4" id="KW-0597">Phosphoprotein</keyword>
<dbReference type="InterPro" id="IPR005467">
    <property type="entry name" value="His_kinase_dom"/>
</dbReference>
<evidence type="ECO:0000256" key="5">
    <source>
        <dbReference type="ARBA" id="ARBA00022777"/>
    </source>
</evidence>
<dbReference type="KEGG" id="kqi:F1D05_38125"/>
<dbReference type="RefSeq" id="WP_185445070.1">
    <property type="nucleotide sequence ID" value="NZ_CP043661.1"/>
</dbReference>
<feature type="transmembrane region" description="Helical" evidence="7">
    <location>
        <begin position="28"/>
        <end position="48"/>
    </location>
</feature>
<evidence type="ECO:0000256" key="6">
    <source>
        <dbReference type="ARBA" id="ARBA00023012"/>
    </source>
</evidence>
<dbReference type="Gene3D" id="1.10.287.130">
    <property type="match status" value="1"/>
</dbReference>
<dbReference type="InterPro" id="IPR003594">
    <property type="entry name" value="HATPase_dom"/>
</dbReference>
<name>A0A7G6X8U2_9ACTN</name>
<keyword evidence="7" id="KW-0472">Membrane</keyword>
<evidence type="ECO:0000259" key="8">
    <source>
        <dbReference type="PROSITE" id="PS50109"/>
    </source>
</evidence>
<dbReference type="EMBL" id="CP043661">
    <property type="protein sequence ID" value="QNE22657.1"/>
    <property type="molecule type" value="Genomic_DNA"/>
</dbReference>
<evidence type="ECO:0000256" key="2">
    <source>
        <dbReference type="ARBA" id="ARBA00004236"/>
    </source>
</evidence>
<feature type="transmembrane region" description="Helical" evidence="7">
    <location>
        <begin position="153"/>
        <end position="175"/>
    </location>
</feature>
<keyword evidence="6" id="KW-0902">Two-component regulatory system</keyword>
<dbReference type="InterPro" id="IPR003661">
    <property type="entry name" value="HisK_dim/P_dom"/>
</dbReference>
<keyword evidence="7" id="KW-0812">Transmembrane</keyword>
<dbReference type="AlphaFoldDB" id="A0A7G6X8U2"/>
<evidence type="ECO:0000256" key="4">
    <source>
        <dbReference type="ARBA" id="ARBA00022553"/>
    </source>
</evidence>
<dbReference type="PANTHER" id="PTHR43547:SF2">
    <property type="entry name" value="HYBRID SIGNAL TRANSDUCTION HISTIDINE KINASE C"/>
    <property type="match status" value="1"/>
</dbReference>
<dbReference type="GO" id="GO:0005886">
    <property type="term" value="C:plasma membrane"/>
    <property type="evidence" value="ECO:0007669"/>
    <property type="project" value="UniProtKB-SubCell"/>
</dbReference>
<dbReference type="InterPro" id="IPR036890">
    <property type="entry name" value="HATPase_C_sf"/>
</dbReference>
<evidence type="ECO:0000313" key="10">
    <source>
        <dbReference type="Proteomes" id="UP000515563"/>
    </source>
</evidence>
<dbReference type="InterPro" id="IPR036097">
    <property type="entry name" value="HisK_dim/P_sf"/>
</dbReference>
<proteinExistence type="predicted"/>
<organism evidence="9 10">
    <name type="scientific">Kribbella qitaiheensis</name>
    <dbReference type="NCBI Taxonomy" id="1544730"/>
    <lineage>
        <taxon>Bacteria</taxon>
        <taxon>Bacillati</taxon>
        <taxon>Actinomycetota</taxon>
        <taxon>Actinomycetes</taxon>
        <taxon>Propionibacteriales</taxon>
        <taxon>Kribbellaceae</taxon>
        <taxon>Kribbella</taxon>
    </lineage>
</organism>
<dbReference type="CDD" id="cd00075">
    <property type="entry name" value="HATPase"/>
    <property type="match status" value="1"/>
</dbReference>
<dbReference type="PROSITE" id="PS50109">
    <property type="entry name" value="HIS_KIN"/>
    <property type="match status" value="1"/>
</dbReference>
<dbReference type="GO" id="GO:0000155">
    <property type="term" value="F:phosphorelay sensor kinase activity"/>
    <property type="evidence" value="ECO:0007669"/>
    <property type="project" value="InterPro"/>
</dbReference>
<evidence type="ECO:0000313" key="9">
    <source>
        <dbReference type="EMBL" id="QNE22657.1"/>
    </source>
</evidence>
<evidence type="ECO:0000256" key="3">
    <source>
        <dbReference type="ARBA" id="ARBA00012438"/>
    </source>
</evidence>
<reference evidence="10" key="1">
    <citation type="submission" date="2019-09" db="EMBL/GenBank/DDBJ databases">
        <title>Antimicrobial potential of Antarctic Bacteria.</title>
        <authorList>
            <person name="Benaud N."/>
            <person name="Edwards R.J."/>
            <person name="Ferrari B.C."/>
        </authorList>
    </citation>
    <scope>NUCLEOTIDE SEQUENCE [LARGE SCALE GENOMIC DNA]</scope>
    <source>
        <strain evidence="10">SPB151</strain>
    </source>
</reference>
<protein>
    <recommendedName>
        <fullName evidence="3">histidine kinase</fullName>
        <ecNumber evidence="3">2.7.13.3</ecNumber>
    </recommendedName>
</protein>
<dbReference type="PANTHER" id="PTHR43547">
    <property type="entry name" value="TWO-COMPONENT HISTIDINE KINASE"/>
    <property type="match status" value="1"/>
</dbReference>
<dbReference type="SMART" id="SM00387">
    <property type="entry name" value="HATPase_c"/>
    <property type="match status" value="1"/>
</dbReference>
<dbReference type="Gene3D" id="3.30.565.10">
    <property type="entry name" value="Histidine kinase-like ATPase, C-terminal domain"/>
    <property type="match status" value="1"/>
</dbReference>
<evidence type="ECO:0000256" key="7">
    <source>
        <dbReference type="SAM" id="Phobius"/>
    </source>
</evidence>
<keyword evidence="7" id="KW-1133">Transmembrane helix</keyword>
<keyword evidence="5 9" id="KW-0418">Kinase</keyword>
<dbReference type="SUPFAM" id="SSF47384">
    <property type="entry name" value="Homodimeric domain of signal transducing histidine kinase"/>
    <property type="match status" value="1"/>
</dbReference>
<keyword evidence="10" id="KW-1185">Reference proteome</keyword>